<reference evidence="2" key="1">
    <citation type="submission" date="2021-03" db="EMBL/GenBank/DDBJ databases">
        <authorList>
            <person name="Lu T."/>
            <person name="Wang Q."/>
            <person name="Han X."/>
        </authorList>
    </citation>
    <scope>NUCLEOTIDE SEQUENCE</scope>
    <source>
        <strain evidence="2">WQ 2009</strain>
    </source>
</reference>
<keyword evidence="3" id="KW-1185">Reference proteome</keyword>
<dbReference type="PANTHER" id="PTHR43682">
    <property type="entry name" value="LACTATE UTILIZATION PROTEIN C"/>
    <property type="match status" value="1"/>
</dbReference>
<evidence type="ECO:0000259" key="1">
    <source>
        <dbReference type="Pfam" id="PF02589"/>
    </source>
</evidence>
<dbReference type="Proteomes" id="UP000679691">
    <property type="component" value="Unassembled WGS sequence"/>
</dbReference>
<comment type="caution">
    <text evidence="2">The sequence shown here is derived from an EMBL/GenBank/DDBJ whole genome shotgun (WGS) entry which is preliminary data.</text>
</comment>
<dbReference type="InterPro" id="IPR024185">
    <property type="entry name" value="FTHF_cligase-like_sf"/>
</dbReference>
<sequence length="215" mass="24027">MNIKNITAKDILLKKVREALLEKTANPFPAFEPSALYPAEEEEMDFVFARELTAVGGEFVYCEDELSLIEQLIALTEERKLKHIYAWEKGIQNILGRYGFPLRISEDEFEQADAGITSCEVLIARNGSVMISSGNASGRRLSAYAPVHIVIAKASQMVMDLKDALAFVERRYQGHIPSLLSTITGPSRTADIEKELVMGAHGPKSLYVFLLEDRF</sequence>
<name>A0A8T4H951_9SPHI</name>
<organism evidence="2 3">
    <name type="scientific">Rhinopithecimicrobium faecis</name>
    <dbReference type="NCBI Taxonomy" id="2820698"/>
    <lineage>
        <taxon>Bacteria</taxon>
        <taxon>Pseudomonadati</taxon>
        <taxon>Bacteroidota</taxon>
        <taxon>Sphingobacteriia</taxon>
        <taxon>Sphingobacteriales</taxon>
        <taxon>Sphingobacteriaceae</taxon>
        <taxon>Rhinopithecimicrobium</taxon>
    </lineage>
</organism>
<gene>
    <name evidence="2" type="ORF">J5U18_07515</name>
</gene>
<evidence type="ECO:0000313" key="2">
    <source>
        <dbReference type="EMBL" id="MBP3943409.1"/>
    </source>
</evidence>
<proteinExistence type="predicted"/>
<dbReference type="Pfam" id="PF02589">
    <property type="entry name" value="LUD_dom"/>
    <property type="match status" value="1"/>
</dbReference>
<dbReference type="EMBL" id="JAGKSB010000007">
    <property type="protein sequence ID" value="MBP3943409.1"/>
    <property type="molecule type" value="Genomic_DNA"/>
</dbReference>
<accession>A0A8T4H951</accession>
<dbReference type="SUPFAM" id="SSF100950">
    <property type="entry name" value="NagB/RpiA/CoA transferase-like"/>
    <property type="match status" value="1"/>
</dbReference>
<dbReference type="RefSeq" id="WP_353546902.1">
    <property type="nucleotide sequence ID" value="NZ_JAGKSB010000007.1"/>
</dbReference>
<dbReference type="InterPro" id="IPR037171">
    <property type="entry name" value="NagB/RpiA_transferase-like"/>
</dbReference>
<dbReference type="AlphaFoldDB" id="A0A8T4H951"/>
<dbReference type="Gene3D" id="3.40.50.10420">
    <property type="entry name" value="NagB/RpiA/CoA transferase-like"/>
    <property type="match status" value="1"/>
</dbReference>
<dbReference type="InterPro" id="IPR003741">
    <property type="entry name" value="LUD_dom"/>
</dbReference>
<feature type="domain" description="LUD" evidence="1">
    <location>
        <begin position="48"/>
        <end position="211"/>
    </location>
</feature>
<dbReference type="PANTHER" id="PTHR43682:SF1">
    <property type="entry name" value="LACTATE UTILIZATION PROTEIN C"/>
    <property type="match status" value="1"/>
</dbReference>
<evidence type="ECO:0000313" key="3">
    <source>
        <dbReference type="Proteomes" id="UP000679691"/>
    </source>
</evidence>
<protein>
    <submittedName>
        <fullName evidence="2">Lactate utilization protein</fullName>
    </submittedName>
</protein>